<dbReference type="InterPro" id="IPR006528">
    <property type="entry name" value="Phage_head_morphogenesis_dom"/>
</dbReference>
<sequence length="274" mass="31143">MNNRDEAFQFSKRQIKQDAKNAKLIDKIVKQQSLEFLAWWALFQSKYPDFQQSDNSRAPDPELMSELNVYATKNGMNQVHVSNVDQMIEYATTLYTSVIAVKSIDEISRALHLDAKQTAEFGNKIYKQTAKAVGDEIINKTYDGMTWSSRIWSNQAQLRSDISRIMRQALLNENPMAATKEIRDKFGVAKYQAERILRTEGARVSAAQQARNIKMAGYEKMEWVASPGACRFCLENDGKQFNANKFGSGRYTIPRHPNCRCAVVAVDSGEIYAD</sequence>
<proteinExistence type="predicted"/>
<gene>
    <name evidence="2" type="ORF">C7384_11224</name>
</gene>
<accession>A0A2U1D4S8</accession>
<dbReference type="EMBL" id="QEKT01000012">
    <property type="protein sequence ID" value="PVY82552.1"/>
    <property type="molecule type" value="Genomic_DNA"/>
</dbReference>
<comment type="caution">
    <text evidence="2">The sequence shown here is derived from an EMBL/GenBank/DDBJ whole genome shotgun (WGS) entry which is preliminary data.</text>
</comment>
<evidence type="ECO:0000259" key="1">
    <source>
        <dbReference type="Pfam" id="PF04233"/>
    </source>
</evidence>
<reference evidence="2 3" key="1">
    <citation type="submission" date="2018-04" db="EMBL/GenBank/DDBJ databases">
        <title>Genomic Encyclopedia of Type Strains, Phase IV (KMG-IV): sequencing the most valuable type-strain genomes for metagenomic binning, comparative biology and taxonomic classification.</title>
        <authorList>
            <person name="Goeker M."/>
        </authorList>
    </citation>
    <scope>NUCLEOTIDE SEQUENCE [LARGE SCALE GENOMIC DNA]</scope>
    <source>
        <strain evidence="2 3">DSM 28795</strain>
    </source>
</reference>
<dbReference type="NCBIfam" id="TIGR01641">
    <property type="entry name" value="phageSPP1_gp7"/>
    <property type="match status" value="1"/>
</dbReference>
<dbReference type="AlphaFoldDB" id="A0A2U1D4S8"/>
<evidence type="ECO:0000313" key="3">
    <source>
        <dbReference type="Proteomes" id="UP000245433"/>
    </source>
</evidence>
<organism evidence="2 3">
    <name type="scientific">Convivina intestini</name>
    <dbReference type="NCBI Taxonomy" id="1505726"/>
    <lineage>
        <taxon>Bacteria</taxon>
        <taxon>Bacillati</taxon>
        <taxon>Bacillota</taxon>
        <taxon>Bacilli</taxon>
        <taxon>Lactobacillales</taxon>
        <taxon>Lactobacillaceae</taxon>
        <taxon>Convivina</taxon>
    </lineage>
</organism>
<keyword evidence="3" id="KW-1185">Reference proteome</keyword>
<evidence type="ECO:0000313" key="2">
    <source>
        <dbReference type="EMBL" id="PVY82552.1"/>
    </source>
</evidence>
<feature type="domain" description="Phage head morphogenesis" evidence="1">
    <location>
        <begin position="175"/>
        <end position="263"/>
    </location>
</feature>
<dbReference type="Pfam" id="PF04233">
    <property type="entry name" value="Phage_Mu_F"/>
    <property type="match status" value="1"/>
</dbReference>
<dbReference type="RefSeq" id="WP_089940223.1">
    <property type="nucleotide sequence ID" value="NZ_QEKT01000012.1"/>
</dbReference>
<protein>
    <submittedName>
        <fullName evidence="2">SPP1 gp7 family putative phage head morphogenesis protein</fullName>
    </submittedName>
</protein>
<dbReference type="Proteomes" id="UP000245433">
    <property type="component" value="Unassembled WGS sequence"/>
</dbReference>
<dbReference type="OrthoDB" id="9765386at2"/>
<name>A0A2U1D4S8_9LACO</name>